<protein>
    <submittedName>
        <fullName evidence="1">Uncharacterized protein</fullName>
    </submittedName>
</protein>
<keyword evidence="2" id="KW-1185">Reference proteome</keyword>
<evidence type="ECO:0000313" key="1">
    <source>
        <dbReference type="EMBL" id="KAB8346169.1"/>
    </source>
</evidence>
<dbReference type="OrthoDB" id="1734745at2759"/>
<dbReference type="EMBL" id="VIBQ01000013">
    <property type="protein sequence ID" value="KAB8346169.1"/>
    <property type="molecule type" value="Genomic_DNA"/>
</dbReference>
<name>A0A5N6KUK1_9ROSI</name>
<evidence type="ECO:0000313" key="2">
    <source>
        <dbReference type="Proteomes" id="UP000327013"/>
    </source>
</evidence>
<sequence length="64" mass="6925">MHLSRQGRKSSSGAAVLAKRAGVLCKRRSMRKWSADVKPALPELSSILSIGSRCAQPAPQKHMP</sequence>
<dbReference type="Proteomes" id="UP000327013">
    <property type="component" value="Unassembled WGS sequence"/>
</dbReference>
<proteinExistence type="predicted"/>
<comment type="caution">
    <text evidence="1">The sequence shown here is derived from an EMBL/GenBank/DDBJ whole genome shotgun (WGS) entry which is preliminary data.</text>
</comment>
<reference evidence="1 2" key="1">
    <citation type="submission" date="2019-06" db="EMBL/GenBank/DDBJ databases">
        <title>A chromosomal-level reference genome of Carpinus fangiana (Coryloideae, Betulaceae).</title>
        <authorList>
            <person name="Yang X."/>
            <person name="Wang Z."/>
            <person name="Zhang L."/>
            <person name="Hao G."/>
            <person name="Liu J."/>
            <person name="Yang Y."/>
        </authorList>
    </citation>
    <scope>NUCLEOTIDE SEQUENCE [LARGE SCALE GENOMIC DNA]</scope>
    <source>
        <strain evidence="1">Cfa_2016G</strain>
        <tissue evidence="1">Leaf</tissue>
    </source>
</reference>
<gene>
    <name evidence="1" type="ORF">FH972_023216</name>
</gene>
<dbReference type="AlphaFoldDB" id="A0A5N6KUK1"/>
<accession>A0A5N6KUK1</accession>
<organism evidence="1 2">
    <name type="scientific">Carpinus fangiana</name>
    <dbReference type="NCBI Taxonomy" id="176857"/>
    <lineage>
        <taxon>Eukaryota</taxon>
        <taxon>Viridiplantae</taxon>
        <taxon>Streptophyta</taxon>
        <taxon>Embryophyta</taxon>
        <taxon>Tracheophyta</taxon>
        <taxon>Spermatophyta</taxon>
        <taxon>Magnoliopsida</taxon>
        <taxon>eudicotyledons</taxon>
        <taxon>Gunneridae</taxon>
        <taxon>Pentapetalae</taxon>
        <taxon>rosids</taxon>
        <taxon>fabids</taxon>
        <taxon>Fagales</taxon>
        <taxon>Betulaceae</taxon>
        <taxon>Carpinus</taxon>
    </lineage>
</organism>